<dbReference type="Pfam" id="PF00175">
    <property type="entry name" value="NAD_binding_1"/>
    <property type="match status" value="1"/>
</dbReference>
<dbReference type="CDD" id="cd00207">
    <property type="entry name" value="fer2"/>
    <property type="match status" value="1"/>
</dbReference>
<dbReference type="Pfam" id="PF00970">
    <property type="entry name" value="FAD_binding_6"/>
    <property type="match status" value="1"/>
</dbReference>
<keyword evidence="3" id="KW-0001">2Fe-2S</keyword>
<dbReference type="RefSeq" id="WP_014679399.1">
    <property type="nucleotide sequence ID" value="NC_017770.1"/>
</dbReference>
<dbReference type="EMBL" id="CP003349">
    <property type="protein sequence ID" value="AFD06172.1"/>
    <property type="molecule type" value="Genomic_DNA"/>
</dbReference>
<dbReference type="InterPro" id="IPR001709">
    <property type="entry name" value="Flavoprot_Pyr_Nucl_cyt_Rdtase"/>
</dbReference>
<dbReference type="GO" id="GO:0051537">
    <property type="term" value="F:2 iron, 2 sulfur cluster binding"/>
    <property type="evidence" value="ECO:0007669"/>
    <property type="project" value="UniProtKB-KW"/>
</dbReference>
<keyword evidence="4" id="KW-0479">Metal-binding</keyword>
<keyword evidence="8" id="KW-0411">Iron-sulfur</keyword>
<keyword evidence="7" id="KW-0408">Iron</keyword>
<dbReference type="SUPFAM" id="SSF52343">
    <property type="entry name" value="Ferredoxin reductase-like, C-terminal NADP-linked domain"/>
    <property type="match status" value="1"/>
</dbReference>
<accession>H8KVB4</accession>
<dbReference type="InterPro" id="IPR001041">
    <property type="entry name" value="2Fe-2S_ferredoxin-type"/>
</dbReference>
<evidence type="ECO:0000256" key="6">
    <source>
        <dbReference type="ARBA" id="ARBA00023002"/>
    </source>
</evidence>
<dbReference type="Gene3D" id="3.10.20.30">
    <property type="match status" value="1"/>
</dbReference>
<comment type="cofactor">
    <cofactor evidence="1">
        <name>FAD</name>
        <dbReference type="ChEBI" id="CHEBI:57692"/>
    </cofactor>
</comment>
<proteinExistence type="predicted"/>
<dbReference type="InterPro" id="IPR012675">
    <property type="entry name" value="Beta-grasp_dom_sf"/>
</dbReference>
<evidence type="ECO:0000313" key="11">
    <source>
        <dbReference type="EMBL" id="AFD06172.1"/>
    </source>
</evidence>
<dbReference type="PRINTS" id="PR00406">
    <property type="entry name" value="CYTB5RDTASE"/>
</dbReference>
<dbReference type="SUPFAM" id="SSF63380">
    <property type="entry name" value="Riboflavin synthase domain-like"/>
    <property type="match status" value="1"/>
</dbReference>
<dbReference type="SUPFAM" id="SSF54292">
    <property type="entry name" value="2Fe-2S ferredoxin-like"/>
    <property type="match status" value="1"/>
</dbReference>
<protein>
    <submittedName>
        <fullName evidence="11">Flavodoxin reductase family protein</fullName>
    </submittedName>
</protein>
<evidence type="ECO:0000259" key="9">
    <source>
        <dbReference type="PROSITE" id="PS51085"/>
    </source>
</evidence>
<evidence type="ECO:0000256" key="4">
    <source>
        <dbReference type="ARBA" id="ARBA00022723"/>
    </source>
</evidence>
<dbReference type="Pfam" id="PF00111">
    <property type="entry name" value="Fer2"/>
    <property type="match status" value="1"/>
</dbReference>
<dbReference type="InterPro" id="IPR050415">
    <property type="entry name" value="MRET"/>
</dbReference>
<evidence type="ECO:0000256" key="7">
    <source>
        <dbReference type="ARBA" id="ARBA00023004"/>
    </source>
</evidence>
<dbReference type="KEGG" id="scn:Solca_1065"/>
<dbReference type="PROSITE" id="PS51384">
    <property type="entry name" value="FAD_FR"/>
    <property type="match status" value="1"/>
</dbReference>
<feature type="domain" description="FAD-binding FR-type" evidence="10">
    <location>
        <begin position="1"/>
        <end position="104"/>
    </location>
</feature>
<dbReference type="GO" id="GO:0016491">
    <property type="term" value="F:oxidoreductase activity"/>
    <property type="evidence" value="ECO:0007669"/>
    <property type="project" value="UniProtKB-KW"/>
</dbReference>
<dbReference type="CDD" id="cd06214">
    <property type="entry name" value="PA_degradation_oxidoreductase_like"/>
    <property type="match status" value="1"/>
</dbReference>
<dbReference type="GO" id="GO:0050660">
    <property type="term" value="F:flavin adenine dinucleotide binding"/>
    <property type="evidence" value="ECO:0007669"/>
    <property type="project" value="TreeGrafter"/>
</dbReference>
<evidence type="ECO:0000313" key="12">
    <source>
        <dbReference type="Proteomes" id="UP000007590"/>
    </source>
</evidence>
<evidence type="ECO:0000256" key="5">
    <source>
        <dbReference type="ARBA" id="ARBA00022827"/>
    </source>
</evidence>
<dbReference type="InterPro" id="IPR001433">
    <property type="entry name" value="OxRdtase_FAD/NAD-bd"/>
</dbReference>
<feature type="domain" description="2Fe-2S ferredoxin-type" evidence="9">
    <location>
        <begin position="263"/>
        <end position="350"/>
    </location>
</feature>
<evidence type="ECO:0000256" key="2">
    <source>
        <dbReference type="ARBA" id="ARBA00022630"/>
    </source>
</evidence>
<dbReference type="InterPro" id="IPR017938">
    <property type="entry name" value="Riboflavin_synthase-like_b-brl"/>
</dbReference>
<dbReference type="InterPro" id="IPR017927">
    <property type="entry name" value="FAD-bd_FR_type"/>
</dbReference>
<dbReference type="Gene3D" id="2.40.30.10">
    <property type="entry name" value="Translation factors"/>
    <property type="match status" value="1"/>
</dbReference>
<dbReference type="PROSITE" id="PS51085">
    <property type="entry name" value="2FE2S_FER_2"/>
    <property type="match status" value="1"/>
</dbReference>
<evidence type="ECO:0000256" key="8">
    <source>
        <dbReference type="ARBA" id="ARBA00023014"/>
    </source>
</evidence>
<keyword evidence="6" id="KW-0560">Oxidoreductase</keyword>
<keyword evidence="5" id="KW-0274">FAD</keyword>
<dbReference type="Proteomes" id="UP000007590">
    <property type="component" value="Chromosome"/>
</dbReference>
<keyword evidence="2" id="KW-0285">Flavoprotein</keyword>
<dbReference type="AlphaFoldDB" id="H8KVB4"/>
<reference evidence="11" key="1">
    <citation type="submission" date="2012-02" db="EMBL/GenBank/DDBJ databases">
        <title>The complete genome of Solitalea canadensis DSM 3403.</title>
        <authorList>
            <consortium name="US DOE Joint Genome Institute (JGI-PGF)"/>
            <person name="Lucas S."/>
            <person name="Copeland A."/>
            <person name="Lapidus A."/>
            <person name="Glavina del Rio T."/>
            <person name="Dalin E."/>
            <person name="Tice H."/>
            <person name="Bruce D."/>
            <person name="Goodwin L."/>
            <person name="Pitluck S."/>
            <person name="Peters L."/>
            <person name="Ovchinnikova G."/>
            <person name="Lu M."/>
            <person name="Kyrpides N."/>
            <person name="Mavromatis K."/>
            <person name="Ivanova N."/>
            <person name="Brettin T."/>
            <person name="Detter J.C."/>
            <person name="Han C."/>
            <person name="Larimer F."/>
            <person name="Land M."/>
            <person name="Hauser L."/>
            <person name="Markowitz V."/>
            <person name="Cheng J.-F."/>
            <person name="Hugenholtz P."/>
            <person name="Woyke T."/>
            <person name="Wu D."/>
            <person name="Spring S."/>
            <person name="Schroeder M."/>
            <person name="Kopitz M."/>
            <person name="Brambilla E."/>
            <person name="Klenk H.-P."/>
            <person name="Eisen J.A."/>
        </authorList>
    </citation>
    <scope>NUCLEOTIDE SEQUENCE</scope>
    <source>
        <strain evidence="11">DSM 3403</strain>
    </source>
</reference>
<keyword evidence="12" id="KW-1185">Reference proteome</keyword>
<gene>
    <name evidence="11" type="ordered locus">Solca_1065</name>
</gene>
<dbReference type="HOGENOM" id="CLU_003827_14_1_10"/>
<evidence type="ECO:0000259" key="10">
    <source>
        <dbReference type="PROSITE" id="PS51384"/>
    </source>
</evidence>
<dbReference type="PANTHER" id="PTHR47354">
    <property type="entry name" value="NADH OXIDOREDUCTASE HCR"/>
    <property type="match status" value="1"/>
</dbReference>
<dbReference type="InterPro" id="IPR036010">
    <property type="entry name" value="2Fe-2S_ferredoxin-like_sf"/>
</dbReference>
<dbReference type="OrthoDB" id="9789468at2"/>
<dbReference type="GO" id="GO:0046872">
    <property type="term" value="F:metal ion binding"/>
    <property type="evidence" value="ECO:0007669"/>
    <property type="project" value="UniProtKB-KW"/>
</dbReference>
<evidence type="ECO:0000256" key="1">
    <source>
        <dbReference type="ARBA" id="ARBA00001974"/>
    </source>
</evidence>
<evidence type="ECO:0000256" key="3">
    <source>
        <dbReference type="ARBA" id="ARBA00022714"/>
    </source>
</evidence>
<sequence length="350" mass="39763">MDKLQFRITEVSKQKNDIVLLTLEPVDGIKPPYFTGQFLSLIFTIGGKEVRRSYSILSSPAIDEPIQLAIKRVDNGELSSFLHHKVRVGDIVTSLYPNGIFTYSPIPDKERTIFLFAAGVGITPLFSILKTALTSESSSTIILTYSNRSVTSTLFYEELKDWETRYPERLKILFLFSESQNLMMARLNSMLIQDIVHKHLAFNKEDALFYTCGPMNYMDVCRMTLLGIGFDKAQVRRETFFIEEDEGDEDDDTEKLVKDTNTYKVKIDLHGNIHEIEVPYYKTILDVALEENIELPYSCRGGVCSTCMATCTSGGVRFDYNEVLTDEDIKNGKILVCVGHPTQENTTIVY</sequence>
<dbReference type="eggNOG" id="COG1018">
    <property type="taxonomic scope" value="Bacteria"/>
</dbReference>
<dbReference type="InterPro" id="IPR039261">
    <property type="entry name" value="FNR_nucleotide-bd"/>
</dbReference>
<dbReference type="PANTHER" id="PTHR47354:SF8">
    <property type="entry name" value="1,2-PHENYLACETYL-COA EPOXIDASE, SUBUNIT E"/>
    <property type="match status" value="1"/>
</dbReference>
<dbReference type="Gene3D" id="3.40.50.80">
    <property type="entry name" value="Nucleotide-binding domain of ferredoxin-NADP reductase (FNR) module"/>
    <property type="match status" value="1"/>
</dbReference>
<dbReference type="InterPro" id="IPR008333">
    <property type="entry name" value="Cbr1-like_FAD-bd_dom"/>
</dbReference>
<dbReference type="PROSITE" id="PS00197">
    <property type="entry name" value="2FE2S_FER_1"/>
    <property type="match status" value="1"/>
</dbReference>
<dbReference type="InterPro" id="IPR006058">
    <property type="entry name" value="2Fe2S_fd_BS"/>
</dbReference>
<name>H8KVB4_SOLCM</name>
<organism evidence="11 12">
    <name type="scientific">Solitalea canadensis (strain ATCC 29591 / DSM 3403 / JCM 21819 / LMG 8368 / NBRC 15130 / NCIMB 12057 / USAM 9D)</name>
    <name type="common">Flexibacter canadensis</name>
    <dbReference type="NCBI Taxonomy" id="929556"/>
    <lineage>
        <taxon>Bacteria</taxon>
        <taxon>Pseudomonadati</taxon>
        <taxon>Bacteroidota</taxon>
        <taxon>Sphingobacteriia</taxon>
        <taxon>Sphingobacteriales</taxon>
        <taxon>Sphingobacteriaceae</taxon>
        <taxon>Solitalea</taxon>
    </lineage>
</organism>
<dbReference type="STRING" id="929556.Solca_1065"/>
<dbReference type="PRINTS" id="PR00371">
    <property type="entry name" value="FPNCR"/>
</dbReference>